<dbReference type="RefSeq" id="WP_265482644.1">
    <property type="nucleotide sequence ID" value="NZ_CP022011.1"/>
</dbReference>
<dbReference type="InterPro" id="IPR036291">
    <property type="entry name" value="NAD(P)-bd_dom_sf"/>
</dbReference>
<dbReference type="InterPro" id="IPR029045">
    <property type="entry name" value="ClpP/crotonase-like_dom_sf"/>
</dbReference>
<keyword evidence="5" id="KW-0276">Fatty acid metabolism</keyword>
<evidence type="ECO:0000256" key="4">
    <source>
        <dbReference type="ARBA" id="ARBA00012076"/>
    </source>
</evidence>
<dbReference type="InterPro" id="IPR008927">
    <property type="entry name" value="6-PGluconate_DH-like_C_sf"/>
</dbReference>
<keyword evidence="6" id="KW-0442">Lipid degradation</keyword>
<keyword evidence="9" id="KW-0443">Lipid metabolism</keyword>
<keyword evidence="14" id="KW-1185">Reference proteome</keyword>
<evidence type="ECO:0000256" key="12">
    <source>
        <dbReference type="ARBA" id="ARBA00049556"/>
    </source>
</evidence>
<comment type="catalytic activity">
    <reaction evidence="12">
        <text>a (3S)-3-hydroxyacyl-CoA + NAD(+) = a 3-oxoacyl-CoA + NADH + H(+)</text>
        <dbReference type="Rhea" id="RHEA:22432"/>
        <dbReference type="ChEBI" id="CHEBI:15378"/>
        <dbReference type="ChEBI" id="CHEBI:57318"/>
        <dbReference type="ChEBI" id="CHEBI:57540"/>
        <dbReference type="ChEBI" id="CHEBI:57945"/>
        <dbReference type="ChEBI" id="CHEBI:90726"/>
        <dbReference type="EC" id="1.1.1.35"/>
    </reaction>
</comment>
<dbReference type="Gene3D" id="1.10.1040.50">
    <property type="match status" value="1"/>
</dbReference>
<organism evidence="13 14">
    <name type="scientific">Mergibacter septicus</name>
    <dbReference type="NCBI Taxonomy" id="221402"/>
    <lineage>
        <taxon>Bacteria</taxon>
        <taxon>Pseudomonadati</taxon>
        <taxon>Pseudomonadota</taxon>
        <taxon>Gammaproteobacteria</taxon>
        <taxon>Pasteurellales</taxon>
        <taxon>Pasteurellaceae</taxon>
        <taxon>Mergibacter</taxon>
    </lineage>
</organism>
<name>A0A8E3S8X0_9PAST</name>
<evidence type="ECO:0000256" key="10">
    <source>
        <dbReference type="ARBA" id="ARBA00023239"/>
    </source>
</evidence>
<dbReference type="Proteomes" id="UP000955338">
    <property type="component" value="Chromosome"/>
</dbReference>
<accession>A0A8E3S8X0</accession>
<dbReference type="InterPro" id="IPR006108">
    <property type="entry name" value="3HC_DH_C"/>
</dbReference>
<comment type="pathway">
    <text evidence="1">Lipid metabolism; fatty acid beta-oxidation.</text>
</comment>
<dbReference type="GO" id="GO:0006635">
    <property type="term" value="P:fatty acid beta-oxidation"/>
    <property type="evidence" value="ECO:0007669"/>
    <property type="project" value="UniProtKB-UniPathway"/>
</dbReference>
<dbReference type="AlphaFoldDB" id="A0A8E3S8X0"/>
<evidence type="ECO:0000256" key="8">
    <source>
        <dbReference type="ARBA" id="ARBA00023027"/>
    </source>
</evidence>
<dbReference type="GO" id="GO:0070403">
    <property type="term" value="F:NAD+ binding"/>
    <property type="evidence" value="ECO:0007669"/>
    <property type="project" value="InterPro"/>
</dbReference>
<evidence type="ECO:0000313" key="14">
    <source>
        <dbReference type="Proteomes" id="UP000955338"/>
    </source>
</evidence>
<evidence type="ECO:0000256" key="5">
    <source>
        <dbReference type="ARBA" id="ARBA00022832"/>
    </source>
</evidence>
<dbReference type="EC" id="4.2.1.17" evidence="4"/>
<keyword evidence="7" id="KW-0560">Oxidoreductase</keyword>
<keyword evidence="10" id="KW-0456">Lyase</keyword>
<comment type="similarity">
    <text evidence="2">In the central section; belongs to the 3-hydroxyacyl-CoA dehydrogenase family.</text>
</comment>
<dbReference type="GO" id="GO:0004300">
    <property type="term" value="F:enoyl-CoA hydratase activity"/>
    <property type="evidence" value="ECO:0007669"/>
    <property type="project" value="UniProtKB-EC"/>
</dbReference>
<dbReference type="Pfam" id="PF00725">
    <property type="entry name" value="3HCDH"/>
    <property type="match status" value="1"/>
</dbReference>
<keyword evidence="8" id="KW-0520">NAD</keyword>
<dbReference type="InterPro" id="IPR006180">
    <property type="entry name" value="3-OHacyl-CoA_DH_CS"/>
</dbReference>
<dbReference type="InterPro" id="IPR050136">
    <property type="entry name" value="FA_oxidation_alpha_subunit"/>
</dbReference>
<dbReference type="PROSITE" id="PS00067">
    <property type="entry name" value="3HCDH"/>
    <property type="match status" value="1"/>
</dbReference>
<dbReference type="Gene3D" id="3.90.226.10">
    <property type="entry name" value="2-enoyl-CoA Hydratase, Chain A, domain 1"/>
    <property type="match status" value="1"/>
</dbReference>
<dbReference type="PANTHER" id="PTHR43612:SF3">
    <property type="entry name" value="TRIFUNCTIONAL ENZYME SUBUNIT ALPHA, MITOCHONDRIAL"/>
    <property type="match status" value="1"/>
</dbReference>
<dbReference type="UniPathway" id="UPA00659"/>
<dbReference type="CDD" id="cd06558">
    <property type="entry name" value="crotonase-like"/>
    <property type="match status" value="1"/>
</dbReference>
<dbReference type="FunFam" id="3.40.50.720:FF:000009">
    <property type="entry name" value="Fatty oxidation complex, alpha subunit"/>
    <property type="match status" value="1"/>
</dbReference>
<proteinExistence type="inferred from homology"/>
<dbReference type="PANTHER" id="PTHR43612">
    <property type="entry name" value="TRIFUNCTIONAL ENZYME SUBUNIT ALPHA"/>
    <property type="match status" value="1"/>
</dbReference>
<dbReference type="SUPFAM" id="SSF51735">
    <property type="entry name" value="NAD(P)-binding Rossmann-fold domains"/>
    <property type="match status" value="1"/>
</dbReference>
<dbReference type="InterPro" id="IPR001753">
    <property type="entry name" value="Enoyl-CoA_hydra/iso"/>
</dbReference>
<keyword evidence="11" id="KW-0511">Multifunctional enzyme</keyword>
<evidence type="ECO:0000313" key="13">
    <source>
        <dbReference type="EMBL" id="QDJ15228.1"/>
    </source>
</evidence>
<dbReference type="Pfam" id="PF00378">
    <property type="entry name" value="ECH_1"/>
    <property type="match status" value="1"/>
</dbReference>
<evidence type="ECO:0000256" key="2">
    <source>
        <dbReference type="ARBA" id="ARBA00007005"/>
    </source>
</evidence>
<evidence type="ECO:0000256" key="7">
    <source>
        <dbReference type="ARBA" id="ARBA00023002"/>
    </source>
</evidence>
<dbReference type="SUPFAM" id="SSF48179">
    <property type="entry name" value="6-phosphogluconate dehydrogenase C-terminal domain-like"/>
    <property type="match status" value="2"/>
</dbReference>
<sequence length="714" mass="80389">MEQKEYIENEQVKLQVDQHNIAFITIDVVGKKNNILDFNFIQQLDRIIDEVVQLPVQALIFRSAKVENFIQGFDLLALEQQDLTQLAAMIEQAQQLMLKIKRLSIPTLAAIHGHCFGLGLELALACDIRVATLSPMTKFAMPQVRSGLLPFAGGTFMLSQTVGLKNALPLLLTGEKIDAKMAKQINLVDDVVPESLLQQTAIQYIQKSANLAKPFFKITKGLEKVRVFFEQNSFTRRQLLTVAESKEWLGPSTNYPAITSLIQVLEQTSMAPAIKAEKQAFLTLFESDNSKVLRQLERTKRLMRSQYAARSQVRDVKCLAVIGGGFMGAGIAYITAHRAGIPVRIKNIHPDGICNALHLSYHLLQKEVTKGQLTLGQMQQKMYLISGGERFTNTTKADFVIEAVDEDLALKQKVLQESEALYRPDTIFASNTSTLSIADIASVATRPENVIGFHYFSPITQRKILEIIPHSHTSEKTIATAIHFANQQGKIPLLVADKPGFFVNRILIPYLLEAIYCLQEGETVEFIDRALQEFGFSIGPLAMLDDFGLDLIAKTAPTLEQHYGVRFKLPAKIVDLILDNRKGRKNHRGFYLYNSKTDERTMVDKSIYHTMKTIAENNLEAEQIVRRCILMMLNEAASCLQDGVIRHIDEGNMASVLGVFFPEFRGGIYAYMQHIGAISIVNALNQHVKLYGERFQPCQWLLDQAEQERQQHRL</sequence>
<evidence type="ECO:0000256" key="11">
    <source>
        <dbReference type="ARBA" id="ARBA00023268"/>
    </source>
</evidence>
<dbReference type="InterPro" id="IPR006176">
    <property type="entry name" value="3-OHacyl-CoA_DH_NAD-bd"/>
</dbReference>
<evidence type="ECO:0000256" key="3">
    <source>
        <dbReference type="ARBA" id="ARBA00008750"/>
    </source>
</evidence>
<comment type="similarity">
    <text evidence="3">In the N-terminal section; belongs to the enoyl-CoA hydratase/isomerase family.</text>
</comment>
<dbReference type="Gene3D" id="3.40.50.720">
    <property type="entry name" value="NAD(P)-binding Rossmann-like Domain"/>
    <property type="match status" value="1"/>
</dbReference>
<protein>
    <recommendedName>
        <fullName evidence="4">enoyl-CoA hydratase</fullName>
        <ecNumber evidence="4">4.2.1.17</ecNumber>
    </recommendedName>
</protein>
<evidence type="ECO:0000256" key="6">
    <source>
        <dbReference type="ARBA" id="ARBA00022963"/>
    </source>
</evidence>
<dbReference type="SUPFAM" id="SSF52096">
    <property type="entry name" value="ClpP/crotonase"/>
    <property type="match status" value="1"/>
</dbReference>
<reference evidence="13" key="1">
    <citation type="submission" date="2017-06" db="EMBL/GenBank/DDBJ databases">
        <title>Genome sequencing of pathogenic and non-pathogenic strains within Bisgaard taxon 40.</title>
        <authorList>
            <person name="Ladner J.T."/>
            <person name="Lovett S.P."/>
            <person name="Koroleva G."/>
            <person name="Lorch J.M."/>
        </authorList>
    </citation>
    <scope>NUCLEOTIDE SEQUENCE</scope>
    <source>
        <strain evidence="13">27576-1-I1</strain>
    </source>
</reference>
<gene>
    <name evidence="13" type="ORF">CEP48_07225</name>
</gene>
<dbReference type="Pfam" id="PF02737">
    <property type="entry name" value="3HCDH_N"/>
    <property type="match status" value="1"/>
</dbReference>
<evidence type="ECO:0000256" key="1">
    <source>
        <dbReference type="ARBA" id="ARBA00005005"/>
    </source>
</evidence>
<dbReference type="EMBL" id="CP022011">
    <property type="protein sequence ID" value="QDJ15228.1"/>
    <property type="molecule type" value="Genomic_DNA"/>
</dbReference>
<dbReference type="GO" id="GO:0016509">
    <property type="term" value="F:long-chain (3S)-3-hydroxyacyl-CoA dehydrogenase (NAD+) activity"/>
    <property type="evidence" value="ECO:0007669"/>
    <property type="project" value="TreeGrafter"/>
</dbReference>
<evidence type="ECO:0000256" key="9">
    <source>
        <dbReference type="ARBA" id="ARBA00023098"/>
    </source>
</evidence>